<feature type="compositionally biased region" description="Acidic residues" evidence="1">
    <location>
        <begin position="207"/>
        <end position="222"/>
    </location>
</feature>
<feature type="domain" description="XRN2-binding (XTBD)" evidence="4">
    <location>
        <begin position="4"/>
        <end position="93"/>
    </location>
</feature>
<evidence type="ECO:0000259" key="3">
    <source>
        <dbReference type="PROSITE" id="PS51061"/>
    </source>
</evidence>
<dbReference type="InterPro" id="IPR001374">
    <property type="entry name" value="R3H_dom"/>
</dbReference>
<evidence type="ECO:0000259" key="4">
    <source>
        <dbReference type="PROSITE" id="PS51827"/>
    </source>
</evidence>
<feature type="compositionally biased region" description="Basic and acidic residues" evidence="1">
    <location>
        <begin position="236"/>
        <end position="252"/>
    </location>
</feature>
<dbReference type="PROSITE" id="PS51061">
    <property type="entry name" value="R3H"/>
    <property type="match status" value="1"/>
</dbReference>
<dbReference type="SUPFAM" id="SSF82708">
    <property type="entry name" value="R3H domain"/>
    <property type="match status" value="1"/>
</dbReference>
<evidence type="ECO:0000313" key="5">
    <source>
        <dbReference type="EMBL" id="CAG6667220.1"/>
    </source>
</evidence>
<dbReference type="SMART" id="SM00443">
    <property type="entry name" value="G_patch"/>
    <property type="match status" value="1"/>
</dbReference>
<feature type="compositionally biased region" description="Basic and acidic residues" evidence="1">
    <location>
        <begin position="196"/>
        <end position="206"/>
    </location>
</feature>
<dbReference type="Pfam" id="PF01585">
    <property type="entry name" value="G-patch"/>
    <property type="match status" value="1"/>
</dbReference>
<feature type="domain" description="R3H" evidence="3">
    <location>
        <begin position="361"/>
        <end position="433"/>
    </location>
</feature>
<accession>A0A8D8WQZ6</accession>
<reference evidence="5" key="1">
    <citation type="submission" date="2021-05" db="EMBL/GenBank/DDBJ databases">
        <authorList>
            <person name="Alioto T."/>
            <person name="Alioto T."/>
            <person name="Gomez Garrido J."/>
        </authorList>
    </citation>
    <scope>NUCLEOTIDE SEQUENCE</scope>
</reference>
<protein>
    <submittedName>
        <fullName evidence="5">G patch domain-containing protein 2</fullName>
    </submittedName>
</protein>
<feature type="region of interest" description="Disordered" evidence="1">
    <location>
        <begin position="312"/>
        <end position="344"/>
    </location>
</feature>
<evidence type="ECO:0000259" key="2">
    <source>
        <dbReference type="PROSITE" id="PS50174"/>
    </source>
</evidence>
<dbReference type="PROSITE" id="PS50174">
    <property type="entry name" value="G_PATCH"/>
    <property type="match status" value="1"/>
</dbReference>
<dbReference type="EMBL" id="HBUF01215999">
    <property type="protein sequence ID" value="CAG6667220.1"/>
    <property type="molecule type" value="Transcribed_RNA"/>
</dbReference>
<sequence length="476" mass="54549">MSYWTKYRSNHEPKEHWELREKFLEAHKDKFDEDRLVCLAQVFYNVEFLGCKYPDQVMKQIEDLSQGSPGPANPDLIKLYMNYLDREPPLSQLIVVRMKNELVLNFNSLQRSVRFSGLVAKFDFIKKTDTKYEAILRITDPSTNRHGHLATLEANVISKPNQKILKSSLVEMADTTLSKHNFTVVINNQIYSSQDTIEKTPEKQETEDSEMWTEEDDQEIEDGLPKSYGRKKKKRQIIEERRKKDQEERKVEDEEPKTPQYISDGYEQLAENNIGSKLLKLMGWSGSGGLGKSGQGIAEPVPITGRLEKTRLGLGQDHPTPRASHASRSGGGGVHSRVSDGASGEDKLGLTVKHQYKLTSPHFKSWARELLIEYVQSSNLLWFEDLIFSSSFSKEERALIHVLCQSLAPCRNKLQAKSYGKDDARHLVVSRKVAKNGRAVLSDLIQWGDNPKFSLEIPENFHQWKAEREHQMRSTC</sequence>
<dbReference type="Pfam" id="PF11952">
    <property type="entry name" value="XTBD"/>
    <property type="match status" value="1"/>
</dbReference>
<dbReference type="InterPro" id="IPR021859">
    <property type="entry name" value="XTBD"/>
</dbReference>
<organism evidence="5">
    <name type="scientific">Cacopsylla melanoneura</name>
    <dbReference type="NCBI Taxonomy" id="428564"/>
    <lineage>
        <taxon>Eukaryota</taxon>
        <taxon>Metazoa</taxon>
        <taxon>Ecdysozoa</taxon>
        <taxon>Arthropoda</taxon>
        <taxon>Hexapoda</taxon>
        <taxon>Insecta</taxon>
        <taxon>Pterygota</taxon>
        <taxon>Neoptera</taxon>
        <taxon>Paraneoptera</taxon>
        <taxon>Hemiptera</taxon>
        <taxon>Sternorrhyncha</taxon>
        <taxon>Psylloidea</taxon>
        <taxon>Psyllidae</taxon>
        <taxon>Psyllinae</taxon>
        <taxon>Cacopsylla</taxon>
    </lineage>
</organism>
<dbReference type="InterPro" id="IPR036867">
    <property type="entry name" value="R3H_dom_sf"/>
</dbReference>
<dbReference type="InterPro" id="IPR000467">
    <property type="entry name" value="G_patch_dom"/>
</dbReference>
<feature type="domain" description="G-patch" evidence="2">
    <location>
        <begin position="271"/>
        <end position="319"/>
    </location>
</feature>
<dbReference type="GO" id="GO:0003676">
    <property type="term" value="F:nucleic acid binding"/>
    <property type="evidence" value="ECO:0007669"/>
    <property type="project" value="UniProtKB-UniRule"/>
</dbReference>
<dbReference type="AlphaFoldDB" id="A0A8D8WQZ6"/>
<name>A0A8D8WQZ6_9HEMI</name>
<evidence type="ECO:0000256" key="1">
    <source>
        <dbReference type="SAM" id="MobiDB-lite"/>
    </source>
</evidence>
<dbReference type="PANTHER" id="PTHR48430:SF1">
    <property type="entry name" value="PARTNER OF XRN-2 PROTEIN 1"/>
    <property type="match status" value="1"/>
</dbReference>
<dbReference type="PROSITE" id="PS51827">
    <property type="entry name" value="XTBD"/>
    <property type="match status" value="1"/>
</dbReference>
<feature type="region of interest" description="Disordered" evidence="1">
    <location>
        <begin position="195"/>
        <end position="264"/>
    </location>
</feature>
<dbReference type="PANTHER" id="PTHR48430">
    <property type="entry name" value="PARTNER OF XRN-2 PROTEIN 1"/>
    <property type="match status" value="1"/>
</dbReference>
<proteinExistence type="predicted"/>
<dbReference type="Gene3D" id="3.30.1370.50">
    <property type="entry name" value="R3H-like domain"/>
    <property type="match status" value="1"/>
</dbReference>